<evidence type="ECO:0000313" key="1">
    <source>
        <dbReference type="EMBL" id="MDJ1158595.1"/>
    </source>
</evidence>
<proteinExistence type="predicted"/>
<accession>A0ABT7AGU1</accession>
<keyword evidence="2" id="KW-1185">Reference proteome</keyword>
<reference evidence="1 2" key="1">
    <citation type="submission" date="2023-05" db="EMBL/GenBank/DDBJ databases">
        <title>Chelatococcus sp. nov., a moderately thermophilic bacterium isolated from hot spring microbial mat.</title>
        <authorList>
            <person name="Hu C.-J."/>
            <person name="Li W.-J."/>
        </authorList>
    </citation>
    <scope>NUCLEOTIDE SEQUENCE [LARGE SCALE GENOMIC DNA]</scope>
    <source>
        <strain evidence="1 2">SYSU G07232</strain>
    </source>
</reference>
<comment type="caution">
    <text evidence="1">The sequence shown here is derived from an EMBL/GenBank/DDBJ whole genome shotgun (WGS) entry which is preliminary data.</text>
</comment>
<sequence length="73" mass="7874">MAYVSSTEIGLAAPAVDTRPGLLARFVNALVESRMRAAEREIRRHRAHFGPTLKDAGLAELNLGTADVLPFKG</sequence>
<protein>
    <recommendedName>
        <fullName evidence="3">DUF1127 domain-containing protein</fullName>
    </recommendedName>
</protein>
<evidence type="ECO:0008006" key="3">
    <source>
        <dbReference type="Google" id="ProtNLM"/>
    </source>
</evidence>
<name>A0ABT7AGU1_9HYPH</name>
<evidence type="ECO:0000313" key="2">
    <source>
        <dbReference type="Proteomes" id="UP001321492"/>
    </source>
</evidence>
<dbReference type="Proteomes" id="UP001321492">
    <property type="component" value="Unassembled WGS sequence"/>
</dbReference>
<dbReference type="EMBL" id="JASJEV010000005">
    <property type="protein sequence ID" value="MDJ1158595.1"/>
    <property type="molecule type" value="Genomic_DNA"/>
</dbReference>
<organism evidence="1 2">
    <name type="scientific">Chelatococcus albus</name>
    <dbReference type="NCBI Taxonomy" id="3047466"/>
    <lineage>
        <taxon>Bacteria</taxon>
        <taxon>Pseudomonadati</taxon>
        <taxon>Pseudomonadota</taxon>
        <taxon>Alphaproteobacteria</taxon>
        <taxon>Hyphomicrobiales</taxon>
        <taxon>Chelatococcaceae</taxon>
        <taxon>Chelatococcus</taxon>
    </lineage>
</organism>
<gene>
    <name evidence="1" type="ORF">QNA08_10145</name>
</gene>
<dbReference type="RefSeq" id="WP_283740578.1">
    <property type="nucleotide sequence ID" value="NZ_JASJEV010000005.1"/>
</dbReference>